<dbReference type="AlphaFoldDB" id="A0A2T7A8K3"/>
<keyword evidence="1" id="KW-0472">Membrane</keyword>
<dbReference type="EMBL" id="NESQ01000004">
    <property type="protein sequence ID" value="PUU84059.1"/>
    <property type="molecule type" value="Genomic_DNA"/>
</dbReference>
<proteinExistence type="predicted"/>
<name>A0A2T7A8K3_TUBBO</name>
<evidence type="ECO:0000313" key="3">
    <source>
        <dbReference type="Proteomes" id="UP000244722"/>
    </source>
</evidence>
<sequence>MNRDSSHAAPVPHLKTRKSHVPKNRITIIFFLLPDILVAEIYDMMMGGKCRREVEEACNNNQSQRNVCMYVRTRGKPMGKKRVPEYAPRNSASDFVIIIIMSSLSYSSKVLILGVIFLFH</sequence>
<gene>
    <name evidence="2" type="ORF">B9Z19DRAFT_562246</name>
</gene>
<evidence type="ECO:0000256" key="1">
    <source>
        <dbReference type="SAM" id="Phobius"/>
    </source>
</evidence>
<feature type="transmembrane region" description="Helical" evidence="1">
    <location>
        <begin position="95"/>
        <end position="119"/>
    </location>
</feature>
<organism evidence="2 3">
    <name type="scientific">Tuber borchii</name>
    <name type="common">White truffle</name>
    <dbReference type="NCBI Taxonomy" id="42251"/>
    <lineage>
        <taxon>Eukaryota</taxon>
        <taxon>Fungi</taxon>
        <taxon>Dikarya</taxon>
        <taxon>Ascomycota</taxon>
        <taxon>Pezizomycotina</taxon>
        <taxon>Pezizomycetes</taxon>
        <taxon>Pezizales</taxon>
        <taxon>Tuberaceae</taxon>
        <taxon>Tuber</taxon>
    </lineage>
</organism>
<keyword evidence="3" id="KW-1185">Reference proteome</keyword>
<keyword evidence="1" id="KW-0812">Transmembrane</keyword>
<comment type="caution">
    <text evidence="2">The sequence shown here is derived from an EMBL/GenBank/DDBJ whole genome shotgun (WGS) entry which is preliminary data.</text>
</comment>
<reference evidence="2 3" key="1">
    <citation type="submission" date="2017-04" db="EMBL/GenBank/DDBJ databases">
        <title>Draft genome sequence of Tuber borchii Vittad., a whitish edible truffle.</title>
        <authorList>
            <consortium name="DOE Joint Genome Institute"/>
            <person name="Murat C."/>
            <person name="Kuo A."/>
            <person name="Barry K.W."/>
            <person name="Clum A."/>
            <person name="Dockter R.B."/>
            <person name="Fauchery L."/>
            <person name="Iotti M."/>
            <person name="Kohler A."/>
            <person name="Labutti K."/>
            <person name="Lindquist E.A."/>
            <person name="Lipzen A."/>
            <person name="Ohm R.A."/>
            <person name="Wang M."/>
            <person name="Grigoriev I.V."/>
            <person name="Zambonelli A."/>
            <person name="Martin F.M."/>
        </authorList>
    </citation>
    <scope>NUCLEOTIDE SEQUENCE [LARGE SCALE GENOMIC DNA]</scope>
    <source>
        <strain evidence="2 3">Tbo3840</strain>
    </source>
</reference>
<accession>A0A2T7A8K3</accession>
<feature type="transmembrane region" description="Helical" evidence="1">
    <location>
        <begin position="25"/>
        <end position="42"/>
    </location>
</feature>
<keyword evidence="1" id="KW-1133">Transmembrane helix</keyword>
<dbReference type="Proteomes" id="UP000244722">
    <property type="component" value="Unassembled WGS sequence"/>
</dbReference>
<evidence type="ECO:0000313" key="2">
    <source>
        <dbReference type="EMBL" id="PUU84059.1"/>
    </source>
</evidence>
<protein>
    <submittedName>
        <fullName evidence="2">Uncharacterized protein</fullName>
    </submittedName>
</protein>